<feature type="domain" description="SpoVT-AbrB" evidence="8">
    <location>
        <begin position="98"/>
        <end position="141"/>
    </location>
</feature>
<reference evidence="9 10" key="1">
    <citation type="submission" date="2020-02" db="EMBL/GenBank/DDBJ databases">
        <title>Comparative genomics of sulfur disproportionating microorganisms.</title>
        <authorList>
            <person name="Ward L.M."/>
            <person name="Bertran E."/>
            <person name="Johnston D.T."/>
        </authorList>
    </citation>
    <scope>NUCLEOTIDE SEQUENCE [LARGE SCALE GENOMIC DNA]</scope>
    <source>
        <strain evidence="9 10">DSM 100025</strain>
    </source>
</reference>
<dbReference type="Proteomes" id="UP000469346">
    <property type="component" value="Unassembled WGS sequence"/>
</dbReference>
<evidence type="ECO:0000313" key="10">
    <source>
        <dbReference type="Proteomes" id="UP000469346"/>
    </source>
</evidence>
<comment type="subunit">
    <text evidence="7">Forms oligomers.</text>
</comment>
<keyword evidence="4 7" id="KW-0805">Transcription regulation</keyword>
<dbReference type="EMBL" id="JAAGRR010000049">
    <property type="protein sequence ID" value="NDY42342.1"/>
    <property type="molecule type" value="Genomic_DNA"/>
</dbReference>
<dbReference type="NCBIfam" id="TIGR00242">
    <property type="entry name" value="division/cell wall cluster transcriptional repressor MraZ"/>
    <property type="match status" value="1"/>
</dbReference>
<sequence length="169" mass="18970">MRAEPADAGPCPPCLQGGVLFRGRSTHSLDAKGRLSIPARFRDVLKAKYDGRLIVTNLPGCLAAYPYEEWRVLEEQFSRYRLARPEVLAFQRYFLAAAVECPLDGQGRILIPPALRDEAGFQKEVVLSGMLTYFEIWSRERLEAELSKARENFDQYSSVVANIGGFPEG</sequence>
<evidence type="ECO:0000256" key="4">
    <source>
        <dbReference type="ARBA" id="ARBA00023015"/>
    </source>
</evidence>
<accession>A0A6N9TM44</accession>
<dbReference type="SUPFAM" id="SSF89447">
    <property type="entry name" value="AbrB/MazE/MraZ-like"/>
    <property type="match status" value="1"/>
</dbReference>
<evidence type="ECO:0000256" key="6">
    <source>
        <dbReference type="ARBA" id="ARBA00023163"/>
    </source>
</evidence>
<dbReference type="InterPro" id="IPR035644">
    <property type="entry name" value="MraZ_C"/>
</dbReference>
<dbReference type="AlphaFoldDB" id="A0A6N9TM44"/>
<dbReference type="InterPro" id="IPR007159">
    <property type="entry name" value="SpoVT-AbrB_dom"/>
</dbReference>
<comment type="caution">
    <text evidence="9">The sequence shown here is derived from an EMBL/GenBank/DDBJ whole genome shotgun (WGS) entry which is preliminary data.</text>
</comment>
<dbReference type="GO" id="GO:0005737">
    <property type="term" value="C:cytoplasm"/>
    <property type="evidence" value="ECO:0007669"/>
    <property type="project" value="UniProtKB-UniRule"/>
</dbReference>
<dbReference type="Gene3D" id="3.40.1550.20">
    <property type="entry name" value="Transcriptional regulator MraZ domain"/>
    <property type="match status" value="1"/>
</dbReference>
<dbReference type="PANTHER" id="PTHR34701:SF1">
    <property type="entry name" value="TRANSCRIPTIONAL REGULATOR MRAZ"/>
    <property type="match status" value="1"/>
</dbReference>
<evidence type="ECO:0000259" key="8">
    <source>
        <dbReference type="PROSITE" id="PS51740"/>
    </source>
</evidence>
<keyword evidence="10" id="KW-1185">Reference proteome</keyword>
<dbReference type="CDD" id="cd16320">
    <property type="entry name" value="MraZ_N"/>
    <property type="match status" value="1"/>
</dbReference>
<comment type="similarity">
    <text evidence="7">Belongs to the MraZ family.</text>
</comment>
<feature type="domain" description="SpoVT-AbrB" evidence="8">
    <location>
        <begin position="24"/>
        <end position="69"/>
    </location>
</feature>
<organism evidence="9 10">
    <name type="scientific">Dissulfurirhabdus thermomarina</name>
    <dbReference type="NCBI Taxonomy" id="1765737"/>
    <lineage>
        <taxon>Bacteria</taxon>
        <taxon>Deltaproteobacteria</taxon>
        <taxon>Dissulfurirhabdaceae</taxon>
        <taxon>Dissulfurirhabdus</taxon>
    </lineage>
</organism>
<gene>
    <name evidence="7 9" type="primary">mraZ</name>
    <name evidence="9" type="ORF">G3N55_05735</name>
</gene>
<evidence type="ECO:0000256" key="3">
    <source>
        <dbReference type="ARBA" id="ARBA00022737"/>
    </source>
</evidence>
<dbReference type="CDD" id="cd16321">
    <property type="entry name" value="MraZ_C"/>
    <property type="match status" value="1"/>
</dbReference>
<comment type="subcellular location">
    <subcellularLocation>
        <location evidence="7">Cytoplasm</location>
        <location evidence="7">Nucleoid</location>
    </subcellularLocation>
</comment>
<keyword evidence="6 7" id="KW-0804">Transcription</keyword>
<name>A0A6N9TM44_DISTH</name>
<dbReference type="GO" id="GO:2000143">
    <property type="term" value="P:negative regulation of DNA-templated transcription initiation"/>
    <property type="evidence" value="ECO:0007669"/>
    <property type="project" value="TreeGrafter"/>
</dbReference>
<dbReference type="GO" id="GO:0000976">
    <property type="term" value="F:transcription cis-regulatory region binding"/>
    <property type="evidence" value="ECO:0007669"/>
    <property type="project" value="TreeGrafter"/>
</dbReference>
<dbReference type="InterPro" id="IPR037914">
    <property type="entry name" value="SpoVT-AbrB_sf"/>
</dbReference>
<dbReference type="HAMAP" id="MF_01008">
    <property type="entry name" value="MraZ"/>
    <property type="match status" value="1"/>
</dbReference>
<dbReference type="InterPro" id="IPR038619">
    <property type="entry name" value="MraZ_sf"/>
</dbReference>
<evidence type="ECO:0000313" key="9">
    <source>
        <dbReference type="EMBL" id="NDY42342.1"/>
    </source>
</evidence>
<keyword evidence="2 7" id="KW-0963">Cytoplasm</keyword>
<dbReference type="PANTHER" id="PTHR34701">
    <property type="entry name" value="TRANSCRIPTIONAL REGULATOR MRAZ"/>
    <property type="match status" value="1"/>
</dbReference>
<dbReference type="PROSITE" id="PS51740">
    <property type="entry name" value="SPOVT_ABRB"/>
    <property type="match status" value="2"/>
</dbReference>
<proteinExistence type="inferred from homology"/>
<protein>
    <recommendedName>
        <fullName evidence="1 7">Transcriptional regulator MraZ</fullName>
    </recommendedName>
</protein>
<dbReference type="Pfam" id="PF02381">
    <property type="entry name" value="MraZ"/>
    <property type="match status" value="2"/>
</dbReference>
<dbReference type="InterPro" id="IPR003444">
    <property type="entry name" value="MraZ"/>
</dbReference>
<dbReference type="GO" id="GO:0009295">
    <property type="term" value="C:nucleoid"/>
    <property type="evidence" value="ECO:0007669"/>
    <property type="project" value="UniProtKB-SubCell"/>
</dbReference>
<evidence type="ECO:0000256" key="5">
    <source>
        <dbReference type="ARBA" id="ARBA00023125"/>
    </source>
</evidence>
<evidence type="ECO:0000256" key="7">
    <source>
        <dbReference type="HAMAP-Rule" id="MF_01008"/>
    </source>
</evidence>
<evidence type="ECO:0000256" key="2">
    <source>
        <dbReference type="ARBA" id="ARBA00022490"/>
    </source>
</evidence>
<dbReference type="InterPro" id="IPR020603">
    <property type="entry name" value="MraZ_dom"/>
</dbReference>
<keyword evidence="5 7" id="KW-0238">DNA-binding</keyword>
<evidence type="ECO:0000256" key="1">
    <source>
        <dbReference type="ARBA" id="ARBA00013860"/>
    </source>
</evidence>
<dbReference type="InterPro" id="IPR035642">
    <property type="entry name" value="MraZ_N"/>
</dbReference>
<dbReference type="GO" id="GO:0003700">
    <property type="term" value="F:DNA-binding transcription factor activity"/>
    <property type="evidence" value="ECO:0007669"/>
    <property type="project" value="UniProtKB-UniRule"/>
</dbReference>
<keyword evidence="3" id="KW-0677">Repeat</keyword>